<proteinExistence type="predicted"/>
<reference evidence="1" key="1">
    <citation type="submission" date="2019-08" db="EMBL/GenBank/DDBJ databases">
        <title>The genome of the North American firefly Photinus pyralis.</title>
        <authorList>
            <consortium name="Photinus pyralis genome working group"/>
            <person name="Fallon T.R."/>
            <person name="Sander Lower S.E."/>
            <person name="Weng J.-K."/>
        </authorList>
    </citation>
    <scope>NUCLEOTIDE SEQUENCE</scope>
    <source>
        <strain evidence="1">TRF0915ILg1</strain>
        <tissue evidence="1">Whole body</tissue>
    </source>
</reference>
<dbReference type="AlphaFoldDB" id="A0A8K0C498"/>
<dbReference type="OrthoDB" id="6778620at2759"/>
<comment type="caution">
    <text evidence="1">The sequence shown here is derived from an EMBL/GenBank/DDBJ whole genome shotgun (WGS) entry which is preliminary data.</text>
</comment>
<protein>
    <submittedName>
        <fullName evidence="1">Uncharacterized protein</fullName>
    </submittedName>
</protein>
<accession>A0A8K0C498</accession>
<evidence type="ECO:0000313" key="2">
    <source>
        <dbReference type="Proteomes" id="UP000801492"/>
    </source>
</evidence>
<keyword evidence="2" id="KW-1185">Reference proteome</keyword>
<dbReference type="EMBL" id="VTPC01091002">
    <property type="protein sequence ID" value="KAF2880235.1"/>
    <property type="molecule type" value="Genomic_DNA"/>
</dbReference>
<name>A0A8K0C498_IGNLU</name>
<evidence type="ECO:0000313" key="1">
    <source>
        <dbReference type="EMBL" id="KAF2880235.1"/>
    </source>
</evidence>
<dbReference type="Proteomes" id="UP000801492">
    <property type="component" value="Unassembled WGS sequence"/>
</dbReference>
<gene>
    <name evidence="1" type="ORF">ILUMI_25938</name>
</gene>
<sequence>MTEEVESVPASTSKLVDYVCDSDDSTEDSDFVISESDNSDHDEAISILRKQRNLVKTTKVMQNTVCFSTDLEKVIMLSRIDMFKRGVFCQRIIVFNECFVPVDKTQKLHPIACLWHECISGRKKEDLISTFHAFMIQMRDKEPIIIWLDNCAGQNKNWSLLSYFANFIKYS</sequence>
<organism evidence="1 2">
    <name type="scientific">Ignelater luminosus</name>
    <name type="common">Cucubano</name>
    <name type="synonym">Pyrophorus luminosus</name>
    <dbReference type="NCBI Taxonomy" id="2038154"/>
    <lineage>
        <taxon>Eukaryota</taxon>
        <taxon>Metazoa</taxon>
        <taxon>Ecdysozoa</taxon>
        <taxon>Arthropoda</taxon>
        <taxon>Hexapoda</taxon>
        <taxon>Insecta</taxon>
        <taxon>Pterygota</taxon>
        <taxon>Neoptera</taxon>
        <taxon>Endopterygota</taxon>
        <taxon>Coleoptera</taxon>
        <taxon>Polyphaga</taxon>
        <taxon>Elateriformia</taxon>
        <taxon>Elateroidea</taxon>
        <taxon>Elateridae</taxon>
        <taxon>Agrypninae</taxon>
        <taxon>Pyrophorini</taxon>
        <taxon>Ignelater</taxon>
    </lineage>
</organism>